<reference evidence="2 3" key="1">
    <citation type="submission" date="2019-02" db="EMBL/GenBank/DDBJ databases">
        <title>Deep-cultivation of Planctomycetes and their phenomic and genomic characterization uncovers novel biology.</title>
        <authorList>
            <person name="Wiegand S."/>
            <person name="Jogler M."/>
            <person name="Boedeker C."/>
            <person name="Pinto D."/>
            <person name="Vollmers J."/>
            <person name="Rivas-Marin E."/>
            <person name="Kohn T."/>
            <person name="Peeters S.H."/>
            <person name="Heuer A."/>
            <person name="Rast P."/>
            <person name="Oberbeckmann S."/>
            <person name="Bunk B."/>
            <person name="Jeske O."/>
            <person name="Meyerdierks A."/>
            <person name="Storesund J.E."/>
            <person name="Kallscheuer N."/>
            <person name="Luecker S."/>
            <person name="Lage O.M."/>
            <person name="Pohl T."/>
            <person name="Merkel B.J."/>
            <person name="Hornburger P."/>
            <person name="Mueller R.-W."/>
            <person name="Bruemmer F."/>
            <person name="Labrenz M."/>
            <person name="Spormann A.M."/>
            <person name="Op Den Camp H."/>
            <person name="Overmann J."/>
            <person name="Amann R."/>
            <person name="Jetten M.S.M."/>
            <person name="Mascher T."/>
            <person name="Medema M.H."/>
            <person name="Devos D.P."/>
            <person name="Kaster A.-K."/>
            <person name="Ovreas L."/>
            <person name="Rohde M."/>
            <person name="Galperin M.Y."/>
            <person name="Jogler C."/>
        </authorList>
    </citation>
    <scope>NUCLEOTIDE SEQUENCE [LARGE SCALE GENOMIC DNA]</scope>
    <source>
        <strain evidence="2 3">Pla111</strain>
    </source>
</reference>
<gene>
    <name evidence="2" type="primary">pld1</name>
    <name evidence="2" type="ORF">Pla111_11720</name>
</gene>
<dbReference type="Pfam" id="PF00248">
    <property type="entry name" value="Aldo_ket_red"/>
    <property type="match status" value="1"/>
</dbReference>
<sequence>MHPIRFGNTGLLIPPVVFGTSNLGNLFVAHTDEVKLEVTRAWFDLVNQPVVVDTAGKYGAGMALEVLGRNLRTLGIDPKEVVISNKLAWVRQPLPPNGVPCFEPGAWVGLEYDAVQRISYEGILGCWEEGNRLLGTPYRAELVSVHDPDEYLAAATSPRDRAARWEDLRGAYQALQELKQRGEVQGVGVGVKDWRILHEVAELVDLDWVMIGNSLTLYSHPPELLDLIETLANKGVAIINSAVFHSGFLVGGDYFDYRRLDAATPADQDKFAWRERFHDRCAEHGVAPAAACLRFAISPPGVHAIAMNSSRRDRIAADIAAIETPLPPEFWSELKAEGLIDLGYPYV</sequence>
<dbReference type="GO" id="GO:0050235">
    <property type="term" value="F:pyridoxal 4-dehydrogenase activity"/>
    <property type="evidence" value="ECO:0007669"/>
    <property type="project" value="UniProtKB-EC"/>
</dbReference>
<dbReference type="GO" id="GO:0005829">
    <property type="term" value="C:cytosol"/>
    <property type="evidence" value="ECO:0007669"/>
    <property type="project" value="TreeGrafter"/>
</dbReference>
<proteinExistence type="predicted"/>
<dbReference type="RefSeq" id="WP_146572258.1">
    <property type="nucleotide sequence ID" value="NZ_SJPH01000002.1"/>
</dbReference>
<organism evidence="2 3">
    <name type="scientific">Botrimarina hoheduenensis</name>
    <dbReference type="NCBI Taxonomy" id="2528000"/>
    <lineage>
        <taxon>Bacteria</taxon>
        <taxon>Pseudomonadati</taxon>
        <taxon>Planctomycetota</taxon>
        <taxon>Planctomycetia</taxon>
        <taxon>Pirellulales</taxon>
        <taxon>Lacipirellulaceae</taxon>
        <taxon>Botrimarina</taxon>
    </lineage>
</organism>
<dbReference type="EC" id="1.1.1.107" evidence="2"/>
<name>A0A5C5WAL9_9BACT</name>
<protein>
    <submittedName>
        <fullName evidence="2">Pyridoxal 4-dehydrogenase</fullName>
        <ecNumber evidence="2">1.1.1.107</ecNumber>
    </submittedName>
</protein>
<evidence type="ECO:0000259" key="1">
    <source>
        <dbReference type="Pfam" id="PF00248"/>
    </source>
</evidence>
<dbReference type="OrthoDB" id="9772407at2"/>
<dbReference type="InterPro" id="IPR020471">
    <property type="entry name" value="AKR"/>
</dbReference>
<evidence type="ECO:0000313" key="2">
    <source>
        <dbReference type="EMBL" id="TWT47557.1"/>
    </source>
</evidence>
<feature type="domain" description="NADP-dependent oxidoreductase" evidence="1">
    <location>
        <begin position="16"/>
        <end position="335"/>
    </location>
</feature>
<accession>A0A5C5WAL9</accession>
<dbReference type="EMBL" id="SJPH01000002">
    <property type="protein sequence ID" value="TWT47557.1"/>
    <property type="molecule type" value="Genomic_DNA"/>
</dbReference>
<dbReference type="SUPFAM" id="SSF51430">
    <property type="entry name" value="NAD(P)-linked oxidoreductase"/>
    <property type="match status" value="1"/>
</dbReference>
<dbReference type="AlphaFoldDB" id="A0A5C5WAL9"/>
<dbReference type="CDD" id="cd19152">
    <property type="entry name" value="AKR_AKR15A"/>
    <property type="match status" value="1"/>
</dbReference>
<dbReference type="PANTHER" id="PTHR42686:SF1">
    <property type="entry name" value="GH17980P-RELATED"/>
    <property type="match status" value="1"/>
</dbReference>
<dbReference type="Proteomes" id="UP000318995">
    <property type="component" value="Unassembled WGS sequence"/>
</dbReference>
<dbReference type="InterPro" id="IPR023210">
    <property type="entry name" value="NADP_OxRdtase_dom"/>
</dbReference>
<keyword evidence="2" id="KW-0560">Oxidoreductase</keyword>
<comment type="caution">
    <text evidence="2">The sequence shown here is derived from an EMBL/GenBank/DDBJ whole genome shotgun (WGS) entry which is preliminary data.</text>
</comment>
<dbReference type="Gene3D" id="3.20.20.100">
    <property type="entry name" value="NADP-dependent oxidoreductase domain"/>
    <property type="match status" value="1"/>
</dbReference>
<evidence type="ECO:0000313" key="3">
    <source>
        <dbReference type="Proteomes" id="UP000318995"/>
    </source>
</evidence>
<dbReference type="PANTHER" id="PTHR42686">
    <property type="entry name" value="GH17980P-RELATED"/>
    <property type="match status" value="1"/>
</dbReference>
<keyword evidence="3" id="KW-1185">Reference proteome</keyword>
<dbReference type="InterPro" id="IPR036812">
    <property type="entry name" value="NAD(P)_OxRdtase_dom_sf"/>
</dbReference>